<gene>
    <name evidence="1" type="ORF">CPB84DRAFT_1786564</name>
</gene>
<protein>
    <submittedName>
        <fullName evidence="1">Uncharacterized protein</fullName>
    </submittedName>
</protein>
<dbReference type="Proteomes" id="UP000724874">
    <property type="component" value="Unassembled WGS sequence"/>
</dbReference>
<organism evidence="1 2">
    <name type="scientific">Gymnopilus junonius</name>
    <name type="common">Spectacular rustgill mushroom</name>
    <name type="synonym">Gymnopilus spectabilis subsp. junonius</name>
    <dbReference type="NCBI Taxonomy" id="109634"/>
    <lineage>
        <taxon>Eukaryota</taxon>
        <taxon>Fungi</taxon>
        <taxon>Dikarya</taxon>
        <taxon>Basidiomycota</taxon>
        <taxon>Agaricomycotina</taxon>
        <taxon>Agaricomycetes</taxon>
        <taxon>Agaricomycetidae</taxon>
        <taxon>Agaricales</taxon>
        <taxon>Agaricineae</taxon>
        <taxon>Hymenogastraceae</taxon>
        <taxon>Gymnopilus</taxon>
    </lineage>
</organism>
<reference evidence="1" key="1">
    <citation type="submission" date="2020-11" db="EMBL/GenBank/DDBJ databases">
        <authorList>
            <consortium name="DOE Joint Genome Institute"/>
            <person name="Ahrendt S."/>
            <person name="Riley R."/>
            <person name="Andreopoulos W."/>
            <person name="LaButti K."/>
            <person name="Pangilinan J."/>
            <person name="Ruiz-duenas F.J."/>
            <person name="Barrasa J.M."/>
            <person name="Sanchez-Garcia M."/>
            <person name="Camarero S."/>
            <person name="Miyauchi S."/>
            <person name="Serrano A."/>
            <person name="Linde D."/>
            <person name="Babiker R."/>
            <person name="Drula E."/>
            <person name="Ayuso-Fernandez I."/>
            <person name="Pacheco R."/>
            <person name="Padilla G."/>
            <person name="Ferreira P."/>
            <person name="Barriuso J."/>
            <person name="Kellner H."/>
            <person name="Castanera R."/>
            <person name="Alfaro M."/>
            <person name="Ramirez L."/>
            <person name="Pisabarro A.G."/>
            <person name="Kuo A."/>
            <person name="Tritt A."/>
            <person name="Lipzen A."/>
            <person name="He G."/>
            <person name="Yan M."/>
            <person name="Ng V."/>
            <person name="Cullen D."/>
            <person name="Martin F."/>
            <person name="Rosso M.-N."/>
            <person name="Henrissat B."/>
            <person name="Hibbett D."/>
            <person name="Martinez A.T."/>
            <person name="Grigoriev I.V."/>
        </authorList>
    </citation>
    <scope>NUCLEOTIDE SEQUENCE</scope>
    <source>
        <strain evidence="1">AH 44721</strain>
    </source>
</reference>
<name>A0A9P5NFQ1_GYMJU</name>
<proteinExistence type="predicted"/>
<dbReference type="EMBL" id="JADNYJ010000087">
    <property type="protein sequence ID" value="KAF8887971.1"/>
    <property type="molecule type" value="Genomic_DNA"/>
</dbReference>
<keyword evidence="2" id="KW-1185">Reference proteome</keyword>
<comment type="caution">
    <text evidence="1">The sequence shown here is derived from an EMBL/GenBank/DDBJ whole genome shotgun (WGS) entry which is preliminary data.</text>
</comment>
<evidence type="ECO:0000313" key="1">
    <source>
        <dbReference type="EMBL" id="KAF8887971.1"/>
    </source>
</evidence>
<dbReference type="OrthoDB" id="3247165at2759"/>
<sequence length="101" mass="11334">MVYSPPVLVVDVSINRSVEVNRCLRLRIGNDTCIYNLAGIVYFGRAHFTAAIIAPNNHFWYYDGLLNDGLMADHGSCDIIENIEKVNGRLACAAFYTLEHQ</sequence>
<dbReference type="AlphaFoldDB" id="A0A9P5NFQ1"/>
<evidence type="ECO:0000313" key="2">
    <source>
        <dbReference type="Proteomes" id="UP000724874"/>
    </source>
</evidence>
<accession>A0A9P5NFQ1</accession>